<dbReference type="EMBL" id="SOMN01000012">
    <property type="protein sequence ID" value="TFE26719.1"/>
    <property type="molecule type" value="Genomic_DNA"/>
</dbReference>
<name>A0A4Y8LYR6_9BACL</name>
<dbReference type="RefSeq" id="WP_135152325.1">
    <property type="nucleotide sequence ID" value="NZ_SOMN01000012.1"/>
</dbReference>
<gene>
    <name evidence="1" type="ORF">E2980_11470</name>
</gene>
<accession>A0A4Y8LYR6</accession>
<dbReference type="NCBIfam" id="NF047593">
    <property type="entry name" value="IS66_ISAeme5_TnpA"/>
    <property type="match status" value="1"/>
</dbReference>
<reference evidence="1 2" key="1">
    <citation type="submission" date="2019-03" db="EMBL/GenBank/DDBJ databases">
        <title>Cohnella endophytica sp. nov., a novel endophytic bacterium isolated from bark of Sonneratia apetala.</title>
        <authorList>
            <person name="Tuo L."/>
        </authorList>
    </citation>
    <scope>NUCLEOTIDE SEQUENCE [LARGE SCALE GENOMIC DNA]</scope>
    <source>
        <strain evidence="1 2">CCTCC AB 208254</strain>
    </source>
</reference>
<protein>
    <submittedName>
        <fullName evidence="1">Helix-turn-helix domain-containing protein</fullName>
    </submittedName>
</protein>
<dbReference type="AlphaFoldDB" id="A0A4Y8LYR6"/>
<keyword evidence="2" id="KW-1185">Reference proteome</keyword>
<comment type="caution">
    <text evidence="1">The sequence shown here is derived from an EMBL/GenBank/DDBJ whole genome shotgun (WGS) entry which is preliminary data.</text>
</comment>
<organism evidence="1 2">
    <name type="scientific">Cohnella luojiensis</name>
    <dbReference type="NCBI Taxonomy" id="652876"/>
    <lineage>
        <taxon>Bacteria</taxon>
        <taxon>Bacillati</taxon>
        <taxon>Bacillota</taxon>
        <taxon>Bacilli</taxon>
        <taxon>Bacillales</taxon>
        <taxon>Paenibacillaceae</taxon>
        <taxon>Cohnella</taxon>
    </lineage>
</organism>
<evidence type="ECO:0000313" key="1">
    <source>
        <dbReference type="EMBL" id="TFE26719.1"/>
    </source>
</evidence>
<evidence type="ECO:0000313" key="2">
    <source>
        <dbReference type="Proteomes" id="UP000297900"/>
    </source>
</evidence>
<dbReference type="Proteomes" id="UP000297900">
    <property type="component" value="Unassembled WGS sequence"/>
</dbReference>
<proteinExistence type="predicted"/>
<sequence>MTREDTRKKWEARVTAFRSSGEKATRWCKAHQVDRRQLYAWMKRIDGTASPKPSVSKWLNVQVAPEPAPETDVSLGVKVGPAVIVVKCGFNPALLRDVVQALKALC</sequence>
<dbReference type="OrthoDB" id="9808061at2"/>